<comment type="caution">
    <text evidence="2">The sequence shown here is derived from an EMBL/GenBank/DDBJ whole genome shotgun (WGS) entry which is preliminary data.</text>
</comment>
<evidence type="ECO:0000313" key="2">
    <source>
        <dbReference type="EMBL" id="MBB5202354.1"/>
    </source>
</evidence>
<reference evidence="2 3" key="1">
    <citation type="submission" date="2020-08" db="EMBL/GenBank/DDBJ databases">
        <title>Genomic Encyclopedia of Type Strains, Phase IV (KMG-IV): sequencing the most valuable type-strain genomes for metagenomic binning, comparative biology and taxonomic classification.</title>
        <authorList>
            <person name="Goeker M."/>
        </authorList>
    </citation>
    <scope>NUCLEOTIDE SEQUENCE [LARGE SCALE GENOMIC DNA]</scope>
    <source>
        <strain evidence="2 3">DSM 23240</strain>
    </source>
</reference>
<evidence type="ECO:0000256" key="1">
    <source>
        <dbReference type="SAM" id="SignalP"/>
    </source>
</evidence>
<dbReference type="RefSeq" id="WP_245182466.1">
    <property type="nucleotide sequence ID" value="NZ_JAAOZT010000014.1"/>
</dbReference>
<sequence>MSKGLKRCVRFKSLRWKVILVLPMYSCITAWADISDPGTIDARMLPPESVKPYVGYAIGYDNNVLRLPSSEAALEMGAGTNLSDVTRRGQFGFAVDKSIGLQKLTADFNVTNVLYKRFVQLNHLDKNFSANWNWHVGDHVEGNAGLTYSQGQTPFIDFHLLAANIRTQESGYANGAWEFYPGWRVHAGLDYTKLWYDLASQQSGNNVRHQTDLGLDYLAASGSTLGVQLRHTSADFPNPDLDGDVSVFNSYKQDEIKAKIDWLLTAKTRLHFLGGWVSRKQDAFSKRNFDGFNSRVSADWQSTESLAFGVEAWREIGAVDELSTVYSLNRGMRLTAIWQYSKKIRVVGRYSYQSRDFSQSSANGTIGSVDDNDVLRDIALTFTYNPTPKWEWQLSGRRSTQVLAHSSGGYVSNGVMLNTRYTF</sequence>
<feature type="signal peptide" evidence="1">
    <location>
        <begin position="1"/>
        <end position="32"/>
    </location>
</feature>
<name>A0A840S0E4_9BURK</name>
<evidence type="ECO:0000313" key="3">
    <source>
        <dbReference type="Proteomes" id="UP000571084"/>
    </source>
</evidence>
<dbReference type="InterPro" id="IPR017465">
    <property type="entry name" value="EpsL_proteobac"/>
</dbReference>
<dbReference type="EMBL" id="JACHHQ010000013">
    <property type="protein sequence ID" value="MBB5202354.1"/>
    <property type="molecule type" value="Genomic_DNA"/>
</dbReference>
<gene>
    <name evidence="2" type="ORF">HNR39_004218</name>
</gene>
<keyword evidence="1" id="KW-0732">Signal</keyword>
<accession>A0A840S0E4</accession>
<feature type="chain" id="PRO_5032516521" evidence="1">
    <location>
        <begin position="33"/>
        <end position="423"/>
    </location>
</feature>
<dbReference type="AlphaFoldDB" id="A0A840S0E4"/>
<protein>
    <submittedName>
        <fullName evidence="2">Exopolysaccharide biosynthesis operon protein EpsL</fullName>
    </submittedName>
</protein>
<dbReference type="NCBIfam" id="TIGR03014">
    <property type="entry name" value="EpsL"/>
    <property type="match status" value="1"/>
</dbReference>
<dbReference type="SUPFAM" id="SSF56935">
    <property type="entry name" value="Porins"/>
    <property type="match status" value="1"/>
</dbReference>
<organism evidence="2 3">
    <name type="scientific">Glaciimonas immobilis</name>
    <dbReference type="NCBI Taxonomy" id="728004"/>
    <lineage>
        <taxon>Bacteria</taxon>
        <taxon>Pseudomonadati</taxon>
        <taxon>Pseudomonadota</taxon>
        <taxon>Betaproteobacteria</taxon>
        <taxon>Burkholderiales</taxon>
        <taxon>Oxalobacteraceae</taxon>
        <taxon>Glaciimonas</taxon>
    </lineage>
</organism>
<dbReference type="Proteomes" id="UP000571084">
    <property type="component" value="Unassembled WGS sequence"/>
</dbReference>
<proteinExistence type="predicted"/>
<keyword evidence="3" id="KW-1185">Reference proteome</keyword>